<feature type="compositionally biased region" description="Low complexity" evidence="1">
    <location>
        <begin position="420"/>
        <end position="434"/>
    </location>
</feature>
<protein>
    <recommendedName>
        <fullName evidence="2">VPS9 domain-containing protein</fullName>
    </recommendedName>
</protein>
<dbReference type="GO" id="GO:0016192">
    <property type="term" value="P:vesicle-mediated transport"/>
    <property type="evidence" value="ECO:0007669"/>
    <property type="project" value="InterPro"/>
</dbReference>
<reference evidence="4" key="1">
    <citation type="journal article" date="2012" name="MBio">
        <title>Comparative genome analysis of Trichophyton rubrum and related dermatophytes reveals candidate genes involved in infection.</title>
        <authorList>
            <person name="Martinez D.A."/>
            <person name="Oliver B.G."/>
            <person name="Graeser Y."/>
            <person name="Goldberg J.M."/>
            <person name="Li W."/>
            <person name="Martinez-Rossi N.M."/>
            <person name="Monod M."/>
            <person name="Shelest E."/>
            <person name="Barton R.C."/>
            <person name="Birch E."/>
            <person name="Brakhage A.A."/>
            <person name="Chen Z."/>
            <person name="Gurr S.J."/>
            <person name="Heiman D."/>
            <person name="Heitman J."/>
            <person name="Kosti I."/>
            <person name="Rossi A."/>
            <person name="Saif S."/>
            <person name="Samalova M."/>
            <person name="Saunders C.W."/>
            <person name="Shea T."/>
            <person name="Summerbell R.C."/>
            <person name="Xu J."/>
            <person name="Young S."/>
            <person name="Zeng Q."/>
            <person name="Birren B.W."/>
            <person name="Cuomo C.A."/>
            <person name="White T.C."/>
        </authorList>
    </citation>
    <scope>NUCLEOTIDE SEQUENCE [LARGE SCALE GENOMIC DNA]</scope>
    <source>
        <strain evidence="4">ATCC MYA-4605 / CBS 113480</strain>
    </source>
</reference>
<feature type="region of interest" description="Disordered" evidence="1">
    <location>
        <begin position="524"/>
        <end position="610"/>
    </location>
</feature>
<dbReference type="PANTHER" id="PTHR23101">
    <property type="entry name" value="RAB GDP/GTP EXCHANGE FACTOR"/>
    <property type="match status" value="1"/>
</dbReference>
<feature type="region of interest" description="Disordered" evidence="1">
    <location>
        <begin position="398"/>
        <end position="446"/>
    </location>
</feature>
<dbReference type="Proteomes" id="UP000002035">
    <property type="component" value="Unassembled WGS sequence"/>
</dbReference>
<dbReference type="eggNOG" id="KOG2319">
    <property type="taxonomic scope" value="Eukaryota"/>
</dbReference>
<feature type="region of interest" description="Disordered" evidence="1">
    <location>
        <begin position="159"/>
        <end position="189"/>
    </location>
</feature>
<sequence length="705" mass="75949">MPEMKDHASSQPVKRGGSSSFSRLENSSPFSRIDATATNSTEALQAGVDDPLSVLGAGDVEESGDVFEKKDSELSHGDGEDPEQTAGQPSVELPEQFAELPIELVSLTDRFISSLSAKTYSTPPSIDTLSELFQEFYVKADSHIATHVSTLASRLHRDSSAASLQSQASRASRRPPSSHGSQKDTPEQQMLTAEEVAEKRKARKLLQFKQHALEEAVERRACETIYDKIWRHRSTIDDVRDEKLRSKTAALLVMGIELKDLGVDISKQGAEETTDPKECVAAARQCLIQMNDEKYPLGKLQHLVAAHKAIVDALTNILPSTSSADEILPTLIYTLILSPPEGVNIISNLNFIRRFRSSSKIDGETAYCLTNLEAAIDFLENVDLTNLRVEEGRTPIEQADINLLHPSTMDSSSNEPLEKSPSTVSGGTNTTSSTRPPLPTNPSAQQRLSDLFQPPAKALGAANDIVRNTADQGLKSISSTLDNSFTFLFGRLREVQISQGENAQHGTPIVPKTLDDARKLVQVKAGTVPPDEAMSEEGSMRGDRTPTPTPSISSRQALDDRLAELVGGRRRPGLPKRDSSTSRSDTKGSDGTAAPTSTSTPQASSSAATASQGFGSVRGFGTSLNPLSHFPNMIRGLARAPDPPLAPPSTSTSNKPSGPSPTKVGPGIQKFLDMGDVSELKVGDIPELLEDYKRLAAMLKAQQNN</sequence>
<feature type="compositionally biased region" description="Low complexity" evidence="1">
    <location>
        <begin position="160"/>
        <end position="178"/>
    </location>
</feature>
<dbReference type="Pfam" id="PF02204">
    <property type="entry name" value="VPS9"/>
    <property type="match status" value="1"/>
</dbReference>
<dbReference type="GO" id="GO:0031267">
    <property type="term" value="F:small GTPase binding"/>
    <property type="evidence" value="ECO:0007669"/>
    <property type="project" value="TreeGrafter"/>
</dbReference>
<evidence type="ECO:0000256" key="1">
    <source>
        <dbReference type="SAM" id="MobiDB-lite"/>
    </source>
</evidence>
<dbReference type="SUPFAM" id="SSF109993">
    <property type="entry name" value="VPS9 domain"/>
    <property type="match status" value="1"/>
</dbReference>
<evidence type="ECO:0000313" key="3">
    <source>
        <dbReference type="EMBL" id="EEQ34814.1"/>
    </source>
</evidence>
<dbReference type="InterPro" id="IPR003123">
    <property type="entry name" value="VPS9"/>
</dbReference>
<feature type="domain" description="VPS9" evidence="2">
    <location>
        <begin position="238"/>
        <end position="388"/>
    </location>
</feature>
<dbReference type="GO" id="GO:0005085">
    <property type="term" value="F:guanyl-nucleotide exchange factor activity"/>
    <property type="evidence" value="ECO:0007669"/>
    <property type="project" value="InterPro"/>
</dbReference>
<gene>
    <name evidence="3" type="ORF">MCYG_07633</name>
</gene>
<dbReference type="EMBL" id="DS995707">
    <property type="protein sequence ID" value="EEQ34814.1"/>
    <property type="molecule type" value="Genomic_DNA"/>
</dbReference>
<feature type="compositionally biased region" description="Basic and acidic residues" evidence="1">
    <location>
        <begin position="66"/>
        <end position="79"/>
    </location>
</feature>
<dbReference type="RefSeq" id="XP_002843850.1">
    <property type="nucleotide sequence ID" value="XM_002843804.1"/>
</dbReference>
<dbReference type="GO" id="GO:0005829">
    <property type="term" value="C:cytosol"/>
    <property type="evidence" value="ECO:0007669"/>
    <property type="project" value="TreeGrafter"/>
</dbReference>
<feature type="compositionally biased region" description="Polar residues" evidence="1">
    <location>
        <begin position="9"/>
        <end position="43"/>
    </location>
</feature>
<dbReference type="GeneID" id="9230819"/>
<dbReference type="OMA" id="ETAYCLV"/>
<dbReference type="PROSITE" id="PS51205">
    <property type="entry name" value="VPS9"/>
    <property type="match status" value="1"/>
</dbReference>
<name>C5FWX4_ARTOC</name>
<dbReference type="STRING" id="554155.C5FWX4"/>
<feature type="compositionally biased region" description="Basic and acidic residues" evidence="1">
    <location>
        <begin position="575"/>
        <end position="588"/>
    </location>
</feature>
<dbReference type="SMART" id="SM00167">
    <property type="entry name" value="VPS9"/>
    <property type="match status" value="1"/>
</dbReference>
<dbReference type="OrthoDB" id="10264848at2759"/>
<accession>C5FWX4</accession>
<dbReference type="VEuPathDB" id="FungiDB:MCYG_07633"/>
<dbReference type="HOGENOM" id="CLU_017705_0_0_1"/>
<dbReference type="AlphaFoldDB" id="C5FWX4"/>
<proteinExistence type="predicted"/>
<feature type="compositionally biased region" description="Low complexity" evidence="1">
    <location>
        <begin position="592"/>
        <end position="610"/>
    </location>
</feature>
<dbReference type="GO" id="GO:0030139">
    <property type="term" value="C:endocytic vesicle"/>
    <property type="evidence" value="ECO:0007669"/>
    <property type="project" value="TreeGrafter"/>
</dbReference>
<feature type="region of interest" description="Disordered" evidence="1">
    <location>
        <begin position="634"/>
        <end position="669"/>
    </location>
</feature>
<keyword evidence="4" id="KW-1185">Reference proteome</keyword>
<dbReference type="InterPro" id="IPR045046">
    <property type="entry name" value="Vps9-like"/>
</dbReference>
<organism evidence="3 4">
    <name type="scientific">Arthroderma otae (strain ATCC MYA-4605 / CBS 113480)</name>
    <name type="common">Microsporum canis</name>
    <dbReference type="NCBI Taxonomy" id="554155"/>
    <lineage>
        <taxon>Eukaryota</taxon>
        <taxon>Fungi</taxon>
        <taxon>Dikarya</taxon>
        <taxon>Ascomycota</taxon>
        <taxon>Pezizomycotina</taxon>
        <taxon>Eurotiomycetes</taxon>
        <taxon>Eurotiomycetidae</taxon>
        <taxon>Onygenales</taxon>
        <taxon>Arthrodermataceae</taxon>
        <taxon>Microsporum</taxon>
    </lineage>
</organism>
<evidence type="ECO:0000313" key="4">
    <source>
        <dbReference type="Proteomes" id="UP000002035"/>
    </source>
</evidence>
<dbReference type="InterPro" id="IPR037191">
    <property type="entry name" value="VPS9_dom_sf"/>
</dbReference>
<dbReference type="Gene3D" id="1.20.1050.80">
    <property type="entry name" value="VPS9 domain"/>
    <property type="match status" value="1"/>
</dbReference>
<dbReference type="PANTHER" id="PTHR23101:SF97">
    <property type="entry name" value="DOMAIN PROTEIN, PUTATIVE (AFU_ORTHOLOGUE AFUA_2G10890)-RELATED"/>
    <property type="match status" value="1"/>
</dbReference>
<evidence type="ECO:0000259" key="2">
    <source>
        <dbReference type="PROSITE" id="PS51205"/>
    </source>
</evidence>
<feature type="region of interest" description="Disordered" evidence="1">
    <location>
        <begin position="1"/>
        <end position="90"/>
    </location>
</feature>